<feature type="compositionally biased region" description="Polar residues" evidence="1">
    <location>
        <begin position="26"/>
        <end position="51"/>
    </location>
</feature>
<sequence length="595" mass="67331">MGCGTSSSPGTEQSIGKVKTKEVGVNHNSTVAVNRSQIVQSSKVKTSNKTRTTSRDKVKPSAKSDDLNLNYDDFKDIDEHARQTPNSVENSINELADYLAKPAKSELETIRSFYVWICNNISYNATAYFGGESAAREPVDVLKSKSSVCEGYARLFQALCVAKNIKCQKISGFSKGYGHQLGTILSYQNKTEHAWNVVFVFGKWRFIETTWGAGYLDDQKTFVNKFSNFYFLTKPEHFIEDHFPYINNDVEGSKEWQLLKRPVSIEEFSKSLKTTNFAREWGVIFPSHKYVVVKVDRKVFISIESKQNTLAKVKVNLYNSSTELCNESVMVVKDNFSNYTITIMPKETGNYILKVYGSFDQLQNGMPKLTDYMIECTSTEDEFMPYPEHNRFYGPSSDCKIRGFANSDSISAFQICKNGEFELKIKTNKTVKASANIFETDGSRSSDFVMVEQSNDSVCVKARFINKGYYKLTIFSELEGNDKHSEAMNILVLNKKAAKIGTPFPKTYSTTKEYNCHLIEPLERYIPSNANVRFVMSSPVIEQILIDGKVYKKDNNQTWDVTIKTGESGAITVSAKTDINSKSFFSIYQFVVDSE</sequence>
<accession>A0A6J8A1T1</accession>
<dbReference type="Pfam" id="PF01841">
    <property type="entry name" value="Transglut_core"/>
    <property type="match status" value="1"/>
</dbReference>
<dbReference type="InterPro" id="IPR056564">
    <property type="entry name" value="Ig-like_KY"/>
</dbReference>
<evidence type="ECO:0000313" key="3">
    <source>
        <dbReference type="EMBL" id="CAC5360152.1"/>
    </source>
</evidence>
<feature type="region of interest" description="Disordered" evidence="1">
    <location>
        <begin position="1"/>
        <end position="67"/>
    </location>
</feature>
<feature type="compositionally biased region" description="Polar residues" evidence="1">
    <location>
        <begin position="1"/>
        <end position="14"/>
    </location>
</feature>
<dbReference type="Proteomes" id="UP000507470">
    <property type="component" value="Unassembled WGS sequence"/>
</dbReference>
<evidence type="ECO:0000313" key="4">
    <source>
        <dbReference type="Proteomes" id="UP000507470"/>
    </source>
</evidence>
<feature type="compositionally biased region" description="Basic and acidic residues" evidence="1">
    <location>
        <begin position="53"/>
        <end position="67"/>
    </location>
</feature>
<dbReference type="Pfam" id="PF23265">
    <property type="entry name" value="Ig-like_KY"/>
    <property type="match status" value="2"/>
</dbReference>
<feature type="domain" description="Transglutaminase-like" evidence="2">
    <location>
        <begin position="141"/>
        <end position="211"/>
    </location>
</feature>
<dbReference type="InterPro" id="IPR052557">
    <property type="entry name" value="CAP/Cytokinesis_protein"/>
</dbReference>
<dbReference type="InterPro" id="IPR002931">
    <property type="entry name" value="Transglutaminase-like"/>
</dbReference>
<protein>
    <recommendedName>
        <fullName evidence="2">Transglutaminase-like domain-containing protein</fullName>
    </recommendedName>
</protein>
<keyword evidence="4" id="KW-1185">Reference proteome</keyword>
<dbReference type="EMBL" id="CACVKT020000545">
    <property type="protein sequence ID" value="CAC5360152.1"/>
    <property type="molecule type" value="Genomic_DNA"/>
</dbReference>
<evidence type="ECO:0000259" key="2">
    <source>
        <dbReference type="SMART" id="SM00460"/>
    </source>
</evidence>
<dbReference type="SMART" id="SM00460">
    <property type="entry name" value="TGc"/>
    <property type="match status" value="1"/>
</dbReference>
<dbReference type="GO" id="GO:0005737">
    <property type="term" value="C:cytoplasm"/>
    <property type="evidence" value="ECO:0007669"/>
    <property type="project" value="TreeGrafter"/>
</dbReference>
<evidence type="ECO:0000256" key="1">
    <source>
        <dbReference type="SAM" id="MobiDB-lite"/>
    </source>
</evidence>
<name>A0A6J8A1T1_MYTCO</name>
<gene>
    <name evidence="3" type="ORF">MCOR_2731</name>
</gene>
<dbReference type="Gene3D" id="3.10.620.30">
    <property type="match status" value="1"/>
</dbReference>
<reference evidence="3 4" key="1">
    <citation type="submission" date="2020-06" db="EMBL/GenBank/DDBJ databases">
        <authorList>
            <person name="Li R."/>
            <person name="Bekaert M."/>
        </authorList>
    </citation>
    <scope>NUCLEOTIDE SEQUENCE [LARGE SCALE GENOMIC DNA]</scope>
    <source>
        <strain evidence="4">wild</strain>
    </source>
</reference>
<dbReference type="AlphaFoldDB" id="A0A6J8A1T1"/>
<dbReference type="InterPro" id="IPR038765">
    <property type="entry name" value="Papain-like_cys_pep_sf"/>
</dbReference>
<organism evidence="3 4">
    <name type="scientific">Mytilus coruscus</name>
    <name type="common">Sea mussel</name>
    <dbReference type="NCBI Taxonomy" id="42192"/>
    <lineage>
        <taxon>Eukaryota</taxon>
        <taxon>Metazoa</taxon>
        <taxon>Spiralia</taxon>
        <taxon>Lophotrochozoa</taxon>
        <taxon>Mollusca</taxon>
        <taxon>Bivalvia</taxon>
        <taxon>Autobranchia</taxon>
        <taxon>Pteriomorphia</taxon>
        <taxon>Mytilida</taxon>
        <taxon>Mytiloidea</taxon>
        <taxon>Mytilidae</taxon>
        <taxon>Mytilinae</taxon>
        <taxon>Mytilus</taxon>
    </lineage>
</organism>
<dbReference type="PANTHER" id="PTHR46333">
    <property type="entry name" value="CYTOKINESIS PROTEIN 3"/>
    <property type="match status" value="1"/>
</dbReference>
<dbReference type="SUPFAM" id="SSF54001">
    <property type="entry name" value="Cysteine proteinases"/>
    <property type="match status" value="1"/>
</dbReference>
<dbReference type="PANTHER" id="PTHR46333:SF2">
    <property type="entry name" value="CYTOKINESIS PROTEIN 3"/>
    <property type="match status" value="1"/>
</dbReference>
<proteinExistence type="predicted"/>
<dbReference type="OrthoDB" id="6129702at2759"/>